<keyword evidence="3" id="KW-0832">Ubl conjugation</keyword>
<dbReference type="Pfam" id="PF10557">
    <property type="entry name" value="Cullin_Nedd8"/>
    <property type="match status" value="1"/>
</dbReference>
<evidence type="ECO:0000256" key="3">
    <source>
        <dbReference type="ARBA" id="ARBA00022843"/>
    </source>
</evidence>
<dbReference type="GO" id="GO:0031625">
    <property type="term" value="F:ubiquitin protein ligase binding"/>
    <property type="evidence" value="ECO:0007669"/>
    <property type="project" value="InterPro"/>
</dbReference>
<feature type="domain" description="Cullin family profile" evidence="7">
    <location>
        <begin position="446"/>
        <end position="692"/>
    </location>
</feature>
<dbReference type="Gene3D" id="1.10.10.10">
    <property type="entry name" value="Winged helix-like DNA-binding domain superfamily/Winged helix DNA-binding domain"/>
    <property type="match status" value="1"/>
</dbReference>
<dbReference type="PANTHER" id="PTHR11932">
    <property type="entry name" value="CULLIN"/>
    <property type="match status" value="1"/>
</dbReference>
<dbReference type="InterPro" id="IPR016159">
    <property type="entry name" value="Cullin_repeat-like_dom_sf"/>
</dbReference>
<dbReference type="RefSeq" id="XP_035345512.1">
    <property type="nucleotide sequence ID" value="XM_035489619.1"/>
</dbReference>
<dbReference type="InterPro" id="IPR001373">
    <property type="entry name" value="Cullin_N"/>
</dbReference>
<dbReference type="FunFam" id="3.30.230.130:FF:000011">
    <property type="entry name" value="SCF ubiquitin ligase subunit CulC, putative"/>
    <property type="match status" value="1"/>
</dbReference>
<dbReference type="Proteomes" id="UP000509510">
    <property type="component" value="Chromosome III"/>
</dbReference>
<dbReference type="Pfam" id="PF26557">
    <property type="entry name" value="Cullin_AB"/>
    <property type="match status" value="1"/>
</dbReference>
<dbReference type="FunFam" id="1.20.1310.10:FF:000036">
    <property type="entry name" value="SCF ubiquitin ligase subunit CulC, putative"/>
    <property type="match status" value="1"/>
</dbReference>
<dbReference type="KEGG" id="trg:TRUGW13939_06468"/>
<accession>A0A7H8QYW9</accession>
<sequence>MAMRARQKIRAPRKTLGNKKDDFDAIWGVLSSAFHEIHMKNASSLSFEELYRSSYKIVVLTSKGDSLYDNVRDLEQEWLSGTVCQRIVSSVSPVLLLDIDPADTTDQANERRAAGEKLLKAIKNAWEDHQLCMGMITDVLMYMDRNTSSGQKPSIYTASMCLFRDHVLRAIAPNTKKTLYKIFESTVLFMVQLERSGEIIDRPLIRHCIYMLEGLYETYEEEESSKLYLTVFEPAFLEISKVFYRSEGSRLLETADAATFCRTTSDRISEEEERCNATVSKFSELKVKAVIDEELIQRNISEVIKLEGSGVRYMLDHHRVDDLRNLYELNTRIDAKKTALTNAVQERIVQLGDEINAAALAFTTAAPSKPEDREGVAESEKSKEPKEKPSVSPANQQTVAAIKWVDDILNLKKKFDTIWEQAFSSDRGMHTSFTNSFSDFINSNSRSSEYLSLFFDENLKKGIKGKTDAEVDSLLDDGITLLRYIRDKDLFETYFKKHLSRRLLMKRSVSMDVERQMISKMKMEVGNQFTQRLESMFKDVAVSEDLSNGYRAHMAKIGSDSKRIELDISVLTSTMWPMEIMSKPKDGEVQLPCIFPKEVETVRQSFEKFYLDKHSGRKLSWQGSMGTADVRATFTRSDGKVSRHELSVSTYAMVILLLFNDLPAEESLTYEEIQARTRIPDNDLIRNLQSLAVAPKTRVLKKEPMSKDVKPTDRFFYNAGFKSQFFKVRIGVVSGGGNKVENQSERKETEKKMNEERGSTIEAAVVRIMKQRKKLVHAQLLTEVLGQLASRFDPDVSMIKKRIESLIDREYLERIADSDPPAYSYVA</sequence>
<dbReference type="FunFam" id="1.20.1310.10:FF:000002">
    <property type="entry name" value="cullin-3 isoform X1"/>
    <property type="match status" value="1"/>
</dbReference>
<evidence type="ECO:0000256" key="5">
    <source>
        <dbReference type="RuleBase" id="RU003829"/>
    </source>
</evidence>
<dbReference type="InterPro" id="IPR016158">
    <property type="entry name" value="Cullin_homology"/>
</dbReference>
<dbReference type="SMART" id="SM00182">
    <property type="entry name" value="CULLIN"/>
    <property type="match status" value="1"/>
</dbReference>
<evidence type="ECO:0000256" key="1">
    <source>
        <dbReference type="ARBA" id="ARBA00006019"/>
    </source>
</evidence>
<dbReference type="SMART" id="SM00884">
    <property type="entry name" value="Cullin_Nedd8"/>
    <property type="match status" value="1"/>
</dbReference>
<dbReference type="AlphaFoldDB" id="A0A7H8QYW9"/>
<protein>
    <recommendedName>
        <fullName evidence="7">Cullin family profile domain-containing protein</fullName>
    </recommendedName>
</protein>
<evidence type="ECO:0000256" key="2">
    <source>
        <dbReference type="ARBA" id="ARBA00022499"/>
    </source>
</evidence>
<dbReference type="Gene3D" id="1.20.1310.10">
    <property type="entry name" value="Cullin Repeats"/>
    <property type="match status" value="4"/>
</dbReference>
<dbReference type="EMBL" id="CP055900">
    <property type="protein sequence ID" value="QKX59334.1"/>
    <property type="molecule type" value="Genomic_DNA"/>
</dbReference>
<dbReference type="FunFam" id="1.20.1310.10:FF:000061">
    <property type="entry name" value="Related to cullulin 3"/>
    <property type="match status" value="1"/>
</dbReference>
<dbReference type="PROSITE" id="PS50069">
    <property type="entry name" value="CULLIN_2"/>
    <property type="match status" value="1"/>
</dbReference>
<keyword evidence="9" id="KW-1185">Reference proteome</keyword>
<dbReference type="InterPro" id="IPR059120">
    <property type="entry name" value="Cullin-like_AB"/>
</dbReference>
<gene>
    <name evidence="8" type="ORF">TRUGW13939_06468</name>
</gene>
<evidence type="ECO:0000313" key="8">
    <source>
        <dbReference type="EMBL" id="QKX59334.1"/>
    </source>
</evidence>
<dbReference type="OrthoDB" id="27073at2759"/>
<dbReference type="Gene3D" id="3.30.230.130">
    <property type="entry name" value="Cullin, Chain C, Domain 2"/>
    <property type="match status" value="1"/>
</dbReference>
<dbReference type="InterPro" id="IPR045093">
    <property type="entry name" value="Cullin"/>
</dbReference>
<keyword evidence="2" id="KW-1017">Isopeptide bond</keyword>
<evidence type="ECO:0000256" key="6">
    <source>
        <dbReference type="SAM" id="MobiDB-lite"/>
    </source>
</evidence>
<feature type="compositionally biased region" description="Basic and acidic residues" evidence="6">
    <location>
        <begin position="369"/>
        <end position="389"/>
    </location>
</feature>
<reference evidence="9" key="1">
    <citation type="submission" date="2020-06" db="EMBL/GenBank/DDBJ databases">
        <title>A chromosome-scale genome assembly of Talaromyces rugulosus W13939.</title>
        <authorList>
            <person name="Wang B."/>
            <person name="Guo L."/>
            <person name="Ye K."/>
            <person name="Wang L."/>
        </authorList>
    </citation>
    <scope>NUCLEOTIDE SEQUENCE [LARGE SCALE GENOMIC DNA]</scope>
    <source>
        <strain evidence="9">W13939</strain>
    </source>
</reference>
<name>A0A7H8QYW9_TALRU</name>
<feature type="region of interest" description="Disordered" evidence="6">
    <location>
        <begin position="363"/>
        <end position="395"/>
    </location>
</feature>
<dbReference type="SUPFAM" id="SSF75632">
    <property type="entry name" value="Cullin homology domain"/>
    <property type="match status" value="1"/>
</dbReference>
<evidence type="ECO:0000313" key="9">
    <source>
        <dbReference type="Proteomes" id="UP000509510"/>
    </source>
</evidence>
<dbReference type="InterPro" id="IPR036390">
    <property type="entry name" value="WH_DNA-bd_sf"/>
</dbReference>
<dbReference type="InterPro" id="IPR019559">
    <property type="entry name" value="Cullin_neddylation_domain"/>
</dbReference>
<dbReference type="SUPFAM" id="SSF74788">
    <property type="entry name" value="Cullin repeat-like"/>
    <property type="match status" value="1"/>
</dbReference>
<dbReference type="Pfam" id="PF00888">
    <property type="entry name" value="Cullin"/>
    <property type="match status" value="1"/>
</dbReference>
<dbReference type="GO" id="GO:0006511">
    <property type="term" value="P:ubiquitin-dependent protein catabolic process"/>
    <property type="evidence" value="ECO:0007669"/>
    <property type="project" value="InterPro"/>
</dbReference>
<proteinExistence type="inferred from homology"/>
<evidence type="ECO:0000259" key="7">
    <source>
        <dbReference type="PROSITE" id="PS50069"/>
    </source>
</evidence>
<dbReference type="GeneID" id="55993963"/>
<organism evidence="8 9">
    <name type="scientific">Talaromyces rugulosus</name>
    <name type="common">Penicillium rugulosum</name>
    <dbReference type="NCBI Taxonomy" id="121627"/>
    <lineage>
        <taxon>Eukaryota</taxon>
        <taxon>Fungi</taxon>
        <taxon>Dikarya</taxon>
        <taxon>Ascomycota</taxon>
        <taxon>Pezizomycotina</taxon>
        <taxon>Eurotiomycetes</taxon>
        <taxon>Eurotiomycetidae</taxon>
        <taxon>Eurotiales</taxon>
        <taxon>Trichocomaceae</taxon>
        <taxon>Talaromyces</taxon>
        <taxon>Talaromyces sect. Islandici</taxon>
    </lineage>
</organism>
<evidence type="ECO:0000256" key="4">
    <source>
        <dbReference type="PROSITE-ProRule" id="PRU00330"/>
    </source>
</evidence>
<comment type="similarity">
    <text evidence="1 4 5">Belongs to the cullin family.</text>
</comment>
<dbReference type="InterPro" id="IPR036388">
    <property type="entry name" value="WH-like_DNA-bd_sf"/>
</dbReference>
<dbReference type="FunFam" id="1.10.10.10:FF:000014">
    <property type="entry name" value="Cullin 1"/>
    <property type="match status" value="1"/>
</dbReference>
<dbReference type="FunFam" id="1.20.1310.10:FF:000001">
    <property type="entry name" value="Cullin 3"/>
    <property type="match status" value="1"/>
</dbReference>
<dbReference type="SUPFAM" id="SSF46785">
    <property type="entry name" value="Winged helix' DNA-binding domain"/>
    <property type="match status" value="1"/>
</dbReference>
<dbReference type="InterPro" id="IPR036317">
    <property type="entry name" value="Cullin_homology_sf"/>
</dbReference>